<feature type="region of interest" description="Disordered" evidence="1">
    <location>
        <begin position="442"/>
        <end position="463"/>
    </location>
</feature>
<accession>A0A9X2IYR7</accession>
<evidence type="ECO:0000313" key="2">
    <source>
        <dbReference type="EMBL" id="MCM6774191.1"/>
    </source>
</evidence>
<reference evidence="2" key="1">
    <citation type="submission" date="2022-06" db="EMBL/GenBank/DDBJ databases">
        <title>Novel species in genus nocardia.</title>
        <authorList>
            <person name="Li F."/>
        </authorList>
    </citation>
    <scope>NUCLEOTIDE SEQUENCE</scope>
    <source>
        <strain evidence="2">CDC141</strain>
    </source>
</reference>
<dbReference type="InterPro" id="IPR007139">
    <property type="entry name" value="DUF349"/>
</dbReference>
<dbReference type="Proteomes" id="UP001139157">
    <property type="component" value="Unassembled WGS sequence"/>
</dbReference>
<name>A0A9X2IYR7_9NOCA</name>
<organism evidence="2 3">
    <name type="scientific">Nocardia pulmonis</name>
    <dbReference type="NCBI Taxonomy" id="2951408"/>
    <lineage>
        <taxon>Bacteria</taxon>
        <taxon>Bacillati</taxon>
        <taxon>Actinomycetota</taxon>
        <taxon>Actinomycetes</taxon>
        <taxon>Mycobacteriales</taxon>
        <taxon>Nocardiaceae</taxon>
        <taxon>Nocardia</taxon>
    </lineage>
</organism>
<dbReference type="EMBL" id="JAMRXG010000004">
    <property type="protein sequence ID" value="MCM6774191.1"/>
    <property type="molecule type" value="Genomic_DNA"/>
</dbReference>
<gene>
    <name evidence="2" type="ORF">NDR86_11975</name>
</gene>
<sequence length="478" mass="52968">MTENSGTEKATHSDTGTAQRSSNSAATPPTPADALKPGTPKPGARKPESPKPHAIKPVPGAAPEHPHPVVVPTVSDPSKWGRVDEDGTAWVRTADGERMVGSWQAGDAAEGLAHFGRRFDDLATEVALLEARLAAGTDARKTKATATALAESLPTAAVIGDIDGLAKRLQAIIEHSDEAAAHAREEKERTRHEQTERKEALCAEAEQIAAESTQWKAAGDRLREILDEWKTIRGVDRKVDDALWRRFSKARESFNRRRGAHFAELDRERAAAKARKEELCVRAEELSSSTDWVGTAAIFRDMLAEWKAAGRAPREADEQLWRRFKSAQDVFFAARNAAASERDAEFEHNAAAKEELLRTYEDRIDPAAGLDAARAALRELQEKWDAIGKVPRERLQELEGRLRTIEKRVREAVDAQWRRTDPEAMARAAQFRERVAQFEEQAAKAQAAGRTRDAEKALEQAKQWREWAEAAEGAVSQR</sequence>
<protein>
    <submittedName>
        <fullName evidence="2">DUF349 domain-containing protein</fullName>
    </submittedName>
</protein>
<evidence type="ECO:0000313" key="3">
    <source>
        <dbReference type="Proteomes" id="UP001139157"/>
    </source>
</evidence>
<dbReference type="Pfam" id="PF03993">
    <property type="entry name" value="DUF349"/>
    <property type="match status" value="3"/>
</dbReference>
<keyword evidence="3" id="KW-1185">Reference proteome</keyword>
<comment type="caution">
    <text evidence="2">The sequence shown here is derived from an EMBL/GenBank/DDBJ whole genome shotgun (WGS) entry which is preliminary data.</text>
</comment>
<proteinExistence type="predicted"/>
<feature type="compositionally biased region" description="Polar residues" evidence="1">
    <location>
        <begin position="1"/>
        <end position="27"/>
    </location>
</feature>
<evidence type="ECO:0000256" key="1">
    <source>
        <dbReference type="SAM" id="MobiDB-lite"/>
    </source>
</evidence>
<feature type="compositionally biased region" description="Low complexity" evidence="1">
    <location>
        <begin position="57"/>
        <end position="74"/>
    </location>
</feature>
<dbReference type="AlphaFoldDB" id="A0A9X2IYR7"/>
<dbReference type="RefSeq" id="WP_251911661.1">
    <property type="nucleotide sequence ID" value="NZ_JAMRXG010000004.1"/>
</dbReference>
<feature type="compositionally biased region" description="Basic and acidic residues" evidence="1">
    <location>
        <begin position="450"/>
        <end position="463"/>
    </location>
</feature>
<feature type="region of interest" description="Disordered" evidence="1">
    <location>
        <begin position="1"/>
        <end position="84"/>
    </location>
</feature>